<feature type="domain" description="SsuA/THI5-like" evidence="4">
    <location>
        <begin position="98"/>
        <end position="226"/>
    </location>
</feature>
<dbReference type="SUPFAM" id="SSF53850">
    <property type="entry name" value="Periplasmic binding protein-like II"/>
    <property type="match status" value="1"/>
</dbReference>
<evidence type="ECO:0000256" key="3">
    <source>
        <dbReference type="ARBA" id="ARBA00022729"/>
    </source>
</evidence>
<keyword evidence="6" id="KW-1185">Reference proteome</keyword>
<evidence type="ECO:0000259" key="4">
    <source>
        <dbReference type="Pfam" id="PF09084"/>
    </source>
</evidence>
<gene>
    <name evidence="5" type="ORF">C483_15851</name>
</gene>
<dbReference type="Gene3D" id="3.40.190.10">
    <property type="entry name" value="Periplasmic binding protein-like II"/>
    <property type="match status" value="2"/>
</dbReference>
<proteinExistence type="inferred from homology"/>
<dbReference type="Pfam" id="PF09084">
    <property type="entry name" value="NMT1"/>
    <property type="match status" value="1"/>
</dbReference>
<comment type="subcellular location">
    <subcellularLocation>
        <location evidence="1">Periplasm</location>
    </subcellularLocation>
</comment>
<evidence type="ECO:0000313" key="6">
    <source>
        <dbReference type="Proteomes" id="UP000011519"/>
    </source>
</evidence>
<dbReference type="PATRIC" id="fig|1227493.4.peg.3184"/>
<dbReference type="AlphaFoldDB" id="L9ZQ42"/>
<protein>
    <submittedName>
        <fullName evidence="5">Nitrate/sulfonate/bicarbonate ABC transporter substrate-binding protein</fullName>
    </submittedName>
</protein>
<dbReference type="OrthoDB" id="296884at2157"/>
<keyword evidence="3" id="KW-0732">Signal</keyword>
<reference evidence="5 6" key="1">
    <citation type="journal article" date="2014" name="PLoS Genet.">
        <title>Phylogenetically driven sequencing of extremely halophilic archaea reveals strategies for static and dynamic osmo-response.</title>
        <authorList>
            <person name="Becker E.A."/>
            <person name="Seitzer P.M."/>
            <person name="Tritt A."/>
            <person name="Larsen D."/>
            <person name="Krusor M."/>
            <person name="Yao A.I."/>
            <person name="Wu D."/>
            <person name="Madern D."/>
            <person name="Eisen J.A."/>
            <person name="Darling A.E."/>
            <person name="Facciotti M.T."/>
        </authorList>
    </citation>
    <scope>NUCLEOTIDE SEQUENCE [LARGE SCALE GENOMIC DNA]</scope>
    <source>
        <strain evidence="5 6">JCM 10989</strain>
    </source>
</reference>
<name>L9ZQ42_9EURY</name>
<comment type="caution">
    <text evidence="5">The sequence shown here is derived from an EMBL/GenBank/DDBJ whole genome shotgun (WGS) entry which is preliminary data.</text>
</comment>
<dbReference type="GO" id="GO:0042597">
    <property type="term" value="C:periplasmic space"/>
    <property type="evidence" value="ECO:0007669"/>
    <property type="project" value="UniProtKB-SubCell"/>
</dbReference>
<dbReference type="InterPro" id="IPR015168">
    <property type="entry name" value="SsuA/THI5"/>
</dbReference>
<dbReference type="Proteomes" id="UP000011519">
    <property type="component" value="Unassembled WGS sequence"/>
</dbReference>
<dbReference type="STRING" id="1227493.C483_15851"/>
<organism evidence="5 6">
    <name type="scientific">Natrialba hulunbeirensis JCM 10989</name>
    <dbReference type="NCBI Taxonomy" id="1227493"/>
    <lineage>
        <taxon>Archaea</taxon>
        <taxon>Methanobacteriati</taxon>
        <taxon>Methanobacteriota</taxon>
        <taxon>Stenosarchaea group</taxon>
        <taxon>Halobacteria</taxon>
        <taxon>Halobacteriales</taxon>
        <taxon>Natrialbaceae</taxon>
        <taxon>Natrialba</taxon>
    </lineage>
</organism>
<dbReference type="EMBL" id="AOIM01000039">
    <property type="protein sequence ID" value="ELY88201.1"/>
    <property type="molecule type" value="Genomic_DNA"/>
</dbReference>
<evidence type="ECO:0000313" key="5">
    <source>
        <dbReference type="EMBL" id="ELY88201.1"/>
    </source>
</evidence>
<dbReference type="PANTHER" id="PTHR30024:SF47">
    <property type="entry name" value="TAURINE-BINDING PERIPLASMIC PROTEIN"/>
    <property type="match status" value="1"/>
</dbReference>
<sequence>MAQSDTCDGIRVFHLPFSFMLPQRVAAERGYFEAEGLTVDLFERDRRQVDWKYVPADWTLTGDGDVDLYPVCKWESLRRTWSLDDGTIVAHGAFADLPYTLYTRPETDIESPTDLAGVPVGVNRRTGQEYTAVKALEEHLDPDEIELAHHGMPTDRLQALRDGEVDAVTLLDPHSTLAEHLGFQRVLEFENHIGVVAGDSLAEDDLDAFMRAYERAVDAINDDPQAFRDEYLAMLESDAEVAPDLFADVDLEAIRESVRVPEYEVPEFAEPSELDGELEWMKDRELIDSEAEIGTMVAPSKQ</sequence>
<dbReference type="PANTHER" id="PTHR30024">
    <property type="entry name" value="ALIPHATIC SULFONATES-BINDING PROTEIN-RELATED"/>
    <property type="match status" value="1"/>
</dbReference>
<dbReference type="RefSeq" id="WP_006654316.1">
    <property type="nucleotide sequence ID" value="NZ_AOIM01000039.1"/>
</dbReference>
<comment type="similarity">
    <text evidence="2">Belongs to the bacterial solute-binding protein SsuA/TauA family.</text>
</comment>
<evidence type="ECO:0000256" key="2">
    <source>
        <dbReference type="ARBA" id="ARBA00010742"/>
    </source>
</evidence>
<accession>L9ZQ42</accession>
<evidence type="ECO:0000256" key="1">
    <source>
        <dbReference type="ARBA" id="ARBA00004418"/>
    </source>
</evidence>